<keyword evidence="4" id="KW-0539">Nucleus</keyword>
<evidence type="ECO:0000256" key="1">
    <source>
        <dbReference type="ARBA" id="ARBA00004123"/>
    </source>
</evidence>
<dbReference type="PANTHER" id="PTHR13115:SF8">
    <property type="entry name" value="RNA POLYMERASE-ASSOCIATED PROTEIN RTF1 HOMOLOG"/>
    <property type="match status" value="1"/>
</dbReference>
<dbReference type="PANTHER" id="PTHR13115">
    <property type="entry name" value="RNA POLYMERASE-ASSOCIATED PROTEIN RTF1 HOMOLOG"/>
    <property type="match status" value="1"/>
</dbReference>
<feature type="compositionally biased region" description="Basic and acidic residues" evidence="5">
    <location>
        <begin position="99"/>
        <end position="118"/>
    </location>
</feature>
<dbReference type="OrthoDB" id="166375at2759"/>
<feature type="compositionally biased region" description="Low complexity" evidence="5">
    <location>
        <begin position="165"/>
        <end position="185"/>
    </location>
</feature>
<dbReference type="SUPFAM" id="SSF159042">
    <property type="entry name" value="Plus3-like"/>
    <property type="match status" value="1"/>
</dbReference>
<dbReference type="Proteomes" id="UP000298663">
    <property type="component" value="Unassembled WGS sequence"/>
</dbReference>
<feature type="region of interest" description="Disordered" evidence="5">
    <location>
        <begin position="1"/>
        <end position="24"/>
    </location>
</feature>
<sequence>MKGEIRALSDGELSSSEDESGSLPCYKQKFQDVRYRSDFTIDDADRSRLEAMCQLDREKEYDRRMRDHEIMEILRKRKQKKQATNHNEQEVKNGVTWNDGKKPVVKTEPEVKQEKSDNHANGPPPVKKSRVVVDEDGDQDDPMTDDGAALVVTDVFGISSDDDGMLSSSSCSSASSSRSPSPSSSQHRVADKTQLELAFLRDKDLGEYCHLPFFKDYAVGAFVRVTDGEGYKIYQIIKVREQDPNNEDDPDIYKIGNTRTNAQLRVKCGKEIKNITMDKVSDSHITDEEFAAWKKAAKYDEDGYPHLTDVEEKIAALKQLRNRVFTENDVSYMLRRKALFRKIEGPHSETKKQLYREIKDAMALGDMDKAVSCKAKLHAIDRDTEGLLKGLAPALPPRKRRAVDVKFLSSKKLLVESVAEVKLRVERERRARAIFDTLMARWNPAYDPKIPDGPPAIKFSDSYNKRPIYMFADEELDGELGRLLVRLGCAD</sequence>
<reference evidence="7 8" key="1">
    <citation type="journal article" date="2015" name="Genome Biol.">
        <title>Comparative genomics of Steinernema reveals deeply conserved gene regulatory networks.</title>
        <authorList>
            <person name="Dillman A.R."/>
            <person name="Macchietto M."/>
            <person name="Porter C.F."/>
            <person name="Rogers A."/>
            <person name="Williams B."/>
            <person name="Antoshechkin I."/>
            <person name="Lee M.M."/>
            <person name="Goodwin Z."/>
            <person name="Lu X."/>
            <person name="Lewis E.E."/>
            <person name="Goodrich-Blair H."/>
            <person name="Stock S.P."/>
            <person name="Adams B.J."/>
            <person name="Sternberg P.W."/>
            <person name="Mortazavi A."/>
        </authorList>
    </citation>
    <scope>NUCLEOTIDE SEQUENCE [LARGE SCALE GENOMIC DNA]</scope>
    <source>
        <strain evidence="7 8">ALL</strain>
    </source>
</reference>
<keyword evidence="2" id="KW-0805">Transcription regulation</keyword>
<dbReference type="STRING" id="34508.A0A4U5MGM0"/>
<dbReference type="InterPro" id="IPR004343">
    <property type="entry name" value="Plus-3_dom"/>
</dbReference>
<dbReference type="AlphaFoldDB" id="A0A4U5MGM0"/>
<protein>
    <recommendedName>
        <fullName evidence="6">Plus3 domain-containing protein</fullName>
    </recommendedName>
</protein>
<evidence type="ECO:0000256" key="4">
    <source>
        <dbReference type="ARBA" id="ARBA00023242"/>
    </source>
</evidence>
<organism evidence="7 8">
    <name type="scientific">Steinernema carpocapsae</name>
    <name type="common">Entomopathogenic nematode</name>
    <dbReference type="NCBI Taxonomy" id="34508"/>
    <lineage>
        <taxon>Eukaryota</taxon>
        <taxon>Metazoa</taxon>
        <taxon>Ecdysozoa</taxon>
        <taxon>Nematoda</taxon>
        <taxon>Chromadorea</taxon>
        <taxon>Rhabditida</taxon>
        <taxon>Tylenchina</taxon>
        <taxon>Panagrolaimomorpha</taxon>
        <taxon>Strongyloidoidea</taxon>
        <taxon>Steinernematidae</taxon>
        <taxon>Steinernema</taxon>
    </lineage>
</organism>
<dbReference type="Pfam" id="PF03126">
    <property type="entry name" value="Plus-3"/>
    <property type="match status" value="1"/>
</dbReference>
<evidence type="ECO:0000256" key="3">
    <source>
        <dbReference type="ARBA" id="ARBA00023163"/>
    </source>
</evidence>
<keyword evidence="3" id="KW-0804">Transcription</keyword>
<dbReference type="GO" id="GO:0003677">
    <property type="term" value="F:DNA binding"/>
    <property type="evidence" value="ECO:0007669"/>
    <property type="project" value="InterPro"/>
</dbReference>
<dbReference type="EMBL" id="AZBU02000008">
    <property type="protein sequence ID" value="TKR68407.1"/>
    <property type="molecule type" value="Genomic_DNA"/>
</dbReference>
<keyword evidence="8" id="KW-1185">Reference proteome</keyword>
<dbReference type="Gene3D" id="3.90.70.200">
    <property type="entry name" value="Plus-3 domain"/>
    <property type="match status" value="1"/>
</dbReference>
<evidence type="ECO:0000313" key="7">
    <source>
        <dbReference type="EMBL" id="TKR68407.1"/>
    </source>
</evidence>
<reference evidence="7 8" key="2">
    <citation type="journal article" date="2019" name="G3 (Bethesda)">
        <title>Hybrid Assembly of the Genome of the Entomopathogenic Nematode Steinernema carpocapsae Identifies the X-Chromosome.</title>
        <authorList>
            <person name="Serra L."/>
            <person name="Macchietto M."/>
            <person name="Macias-Munoz A."/>
            <person name="McGill C.J."/>
            <person name="Rodriguez I.M."/>
            <person name="Rodriguez B."/>
            <person name="Murad R."/>
            <person name="Mortazavi A."/>
        </authorList>
    </citation>
    <scope>NUCLEOTIDE SEQUENCE [LARGE SCALE GENOMIC DNA]</scope>
    <source>
        <strain evidence="7 8">ALL</strain>
    </source>
</reference>
<feature type="domain" description="Plus3" evidence="6">
    <location>
        <begin position="189"/>
        <end position="322"/>
    </location>
</feature>
<name>A0A4U5MGM0_STECR</name>
<evidence type="ECO:0000256" key="2">
    <source>
        <dbReference type="ARBA" id="ARBA00023015"/>
    </source>
</evidence>
<dbReference type="PROSITE" id="PS51360">
    <property type="entry name" value="PLUS3"/>
    <property type="match status" value="1"/>
</dbReference>
<gene>
    <name evidence="7" type="ORF">L596_024396</name>
</gene>
<evidence type="ECO:0000313" key="8">
    <source>
        <dbReference type="Proteomes" id="UP000298663"/>
    </source>
</evidence>
<feature type="region of interest" description="Disordered" evidence="5">
    <location>
        <begin position="76"/>
        <end position="130"/>
    </location>
</feature>
<proteinExistence type="predicted"/>
<comment type="subcellular location">
    <subcellularLocation>
        <location evidence="1">Nucleus</location>
    </subcellularLocation>
</comment>
<evidence type="ECO:0000256" key="5">
    <source>
        <dbReference type="SAM" id="MobiDB-lite"/>
    </source>
</evidence>
<comment type="caution">
    <text evidence="7">The sequence shown here is derived from an EMBL/GenBank/DDBJ whole genome shotgun (WGS) entry which is preliminary data.</text>
</comment>
<feature type="region of interest" description="Disordered" evidence="5">
    <location>
        <begin position="163"/>
        <end position="190"/>
    </location>
</feature>
<accession>A0A4U5MGM0</accession>
<dbReference type="GO" id="GO:0016593">
    <property type="term" value="C:Cdc73/Paf1 complex"/>
    <property type="evidence" value="ECO:0007669"/>
    <property type="project" value="TreeGrafter"/>
</dbReference>
<dbReference type="GO" id="GO:1990269">
    <property type="term" value="F:RNA polymerase II C-terminal domain phosphoserine binding"/>
    <property type="evidence" value="ECO:0007669"/>
    <property type="project" value="TreeGrafter"/>
</dbReference>
<dbReference type="InterPro" id="IPR036128">
    <property type="entry name" value="Plus3-like_sf"/>
</dbReference>
<evidence type="ECO:0000259" key="6">
    <source>
        <dbReference type="PROSITE" id="PS51360"/>
    </source>
</evidence>
<dbReference type="SMART" id="SM00719">
    <property type="entry name" value="Plus3"/>
    <property type="match status" value="1"/>
</dbReference>